<feature type="signal peptide" evidence="1">
    <location>
        <begin position="1"/>
        <end position="17"/>
    </location>
</feature>
<accession>A0A520MRY3</accession>
<evidence type="ECO:0000256" key="1">
    <source>
        <dbReference type="SAM" id="SignalP"/>
    </source>
</evidence>
<name>A0A520MRY3_9GAMM</name>
<proteinExistence type="predicted"/>
<evidence type="ECO:0000313" key="2">
    <source>
        <dbReference type="EMBL" id="RZO23985.1"/>
    </source>
</evidence>
<keyword evidence="1" id="KW-0732">Signal</keyword>
<comment type="caution">
    <text evidence="2">The sequence shown here is derived from an EMBL/GenBank/DDBJ whole genome shotgun (WGS) entry which is preliminary data.</text>
</comment>
<dbReference type="EMBL" id="SHBG01000030">
    <property type="protein sequence ID" value="RZO23985.1"/>
    <property type="molecule type" value="Genomic_DNA"/>
</dbReference>
<gene>
    <name evidence="2" type="ORF">EVA94_03120</name>
</gene>
<sequence length="248" mass="27833">MKLLISLSVIFTFVVSADDHETPEYKYEPEMNQAEYYIGHFNKGKDLEDLQKWYEKFAEWADKQGSTYDNMTVALLTPYFHNDLTSIDVIWANNWPDQVEQYAGLEAWVSGGQKLLESLPVTNHTVTSTTQMVVSTPDSIEPGAMMMAVYSDCNLDEGVTLRTAYDSYKDFAIYAKSVGDTVGRKLIVPNAGYNGDADFVRLLYTSSISAMGVNGKLYWDEIAESEAGKNLTGFSCSNPREYVGMSMR</sequence>
<feature type="chain" id="PRO_5021833927" evidence="1">
    <location>
        <begin position="18"/>
        <end position="248"/>
    </location>
</feature>
<protein>
    <submittedName>
        <fullName evidence="2">Uncharacterized protein</fullName>
    </submittedName>
</protein>
<reference evidence="2 3" key="1">
    <citation type="submission" date="2019-02" db="EMBL/GenBank/DDBJ databases">
        <title>Prokaryotic population dynamics and viral predation in marine succession experiment using metagenomics: the confinement effect.</title>
        <authorList>
            <person name="Haro-Moreno J.M."/>
            <person name="Rodriguez-Valera F."/>
            <person name="Lopez-Perez M."/>
        </authorList>
    </citation>
    <scope>NUCLEOTIDE SEQUENCE [LARGE SCALE GENOMIC DNA]</scope>
    <source>
        <strain evidence="2">MED-G161</strain>
    </source>
</reference>
<dbReference type="AlphaFoldDB" id="A0A520MRY3"/>
<organism evidence="2 3">
    <name type="scientific">SAR86 cluster bacterium</name>
    <dbReference type="NCBI Taxonomy" id="2030880"/>
    <lineage>
        <taxon>Bacteria</taxon>
        <taxon>Pseudomonadati</taxon>
        <taxon>Pseudomonadota</taxon>
        <taxon>Gammaproteobacteria</taxon>
        <taxon>SAR86 cluster</taxon>
    </lineage>
</organism>
<dbReference type="Proteomes" id="UP000315498">
    <property type="component" value="Unassembled WGS sequence"/>
</dbReference>
<evidence type="ECO:0000313" key="3">
    <source>
        <dbReference type="Proteomes" id="UP000315498"/>
    </source>
</evidence>